<dbReference type="InterPro" id="IPR045851">
    <property type="entry name" value="AMP-bd_C_sf"/>
</dbReference>
<dbReference type="AlphaFoldDB" id="A0A4V6N6C8"/>
<dbReference type="PANTHER" id="PTHR45527:SF1">
    <property type="entry name" value="FATTY ACID SYNTHASE"/>
    <property type="match status" value="1"/>
</dbReference>
<dbReference type="Proteomes" id="UP000291301">
    <property type="component" value="Unassembled WGS sequence"/>
</dbReference>
<dbReference type="EMBL" id="SJST01000001">
    <property type="protein sequence ID" value="TCD16252.1"/>
    <property type="molecule type" value="Genomic_DNA"/>
</dbReference>
<dbReference type="InterPro" id="IPR042099">
    <property type="entry name" value="ANL_N_sf"/>
</dbReference>
<dbReference type="SUPFAM" id="SSF56801">
    <property type="entry name" value="Acetyl-CoA synthetase-like"/>
    <property type="match status" value="1"/>
</dbReference>
<reference evidence="3 4" key="1">
    <citation type="journal article" date="2015" name="Antonie Van Leeuwenhoek">
        <title>Oricola cellulosilytica gen. nov., sp. nov., a cellulose-degrading bacterium of the family Phyllobacteriaceae isolated from surface seashore water, and emended descriptions of Mesorhizobium loti and Phyllobacterium myrsinacearum.</title>
        <authorList>
            <person name="Hameed A."/>
            <person name="Shahina M."/>
            <person name="Lai W.A."/>
            <person name="Lin S.Y."/>
            <person name="Young L.S."/>
            <person name="Liu Y.C."/>
            <person name="Hsu Y.H."/>
            <person name="Young C.C."/>
        </authorList>
    </citation>
    <scope>NUCLEOTIDE SEQUENCE [LARGE SCALE GENOMIC DNA]</scope>
    <source>
        <strain evidence="3 4">KCTC 52183</strain>
    </source>
</reference>
<accession>A0A4V6N6C8</accession>
<dbReference type="GO" id="GO:0044550">
    <property type="term" value="P:secondary metabolite biosynthetic process"/>
    <property type="evidence" value="ECO:0007669"/>
    <property type="project" value="TreeGrafter"/>
</dbReference>
<dbReference type="Pfam" id="PF13193">
    <property type="entry name" value="AMP-binding_C"/>
    <property type="match status" value="1"/>
</dbReference>
<sequence length="529" mass="57270">MQRGLRMTANFNIASSLQESFSAHPDNEALVAGAERYTYRTLRENVRRLAGAIRPCLTHGRVGIAASRSAEACIGILATAWAGGTYVPINLKSPEARLIELFERLELDALIVDWAGEKLLTPEVEKAAPGKIFRRGADRGAFRTLEAEIDAPHENDADGPAHVGPDHLAYIEFTSGTTGKPKGVMVPTGAVESYLDAMTAWYDFGPDDRAAETCDITFDLSVHNMLTTWKAGATLHVLRPLDMVVPARFIRAHGITTWLSVPSVVTMARKTGGLAPDSLPSLRISLFCGEPLPVETAEAWSRAAPNSIVDNIYGPTEATIACLRQPWTEGGLSTRERGIVAIGRPYPGMEARIVDAGGRTVADGERGEIALAGAQLARGYFGQPELTAERFPVIDDKRWYLTGDRGYRDADGVFHHLGRLDNQIKLHGHRIELEEIDMGLRDAAETDTAAAVAWPMANGTAEGVVGFYVPGERNGDRIRESLRKILPPHMVPGRIQSIDAMPLNANGKIDRNALTALLQQENSGSAAAS</sequence>
<dbReference type="InterPro" id="IPR000873">
    <property type="entry name" value="AMP-dep_synth/lig_dom"/>
</dbReference>
<name>A0A4V6N6C8_9HYPH</name>
<dbReference type="InterPro" id="IPR025110">
    <property type="entry name" value="AMP-bd_C"/>
</dbReference>
<dbReference type="GO" id="GO:0043041">
    <property type="term" value="P:amino acid activation for nonribosomal peptide biosynthetic process"/>
    <property type="evidence" value="ECO:0007669"/>
    <property type="project" value="TreeGrafter"/>
</dbReference>
<dbReference type="GO" id="GO:0031177">
    <property type="term" value="F:phosphopantetheine binding"/>
    <property type="evidence" value="ECO:0007669"/>
    <property type="project" value="TreeGrafter"/>
</dbReference>
<evidence type="ECO:0000313" key="3">
    <source>
        <dbReference type="EMBL" id="TCD16252.1"/>
    </source>
</evidence>
<dbReference type="GO" id="GO:0016874">
    <property type="term" value="F:ligase activity"/>
    <property type="evidence" value="ECO:0007669"/>
    <property type="project" value="UniProtKB-KW"/>
</dbReference>
<evidence type="ECO:0000259" key="1">
    <source>
        <dbReference type="Pfam" id="PF00501"/>
    </source>
</evidence>
<keyword evidence="3" id="KW-0436">Ligase</keyword>
<dbReference type="Pfam" id="PF00501">
    <property type="entry name" value="AMP-binding"/>
    <property type="match status" value="1"/>
</dbReference>
<evidence type="ECO:0000259" key="2">
    <source>
        <dbReference type="Pfam" id="PF13193"/>
    </source>
</evidence>
<keyword evidence="4" id="KW-1185">Reference proteome</keyword>
<proteinExistence type="predicted"/>
<dbReference type="Gene3D" id="3.30.300.30">
    <property type="match status" value="1"/>
</dbReference>
<organism evidence="3 4">
    <name type="scientific">Oricola cellulosilytica</name>
    <dbReference type="NCBI Taxonomy" id="1429082"/>
    <lineage>
        <taxon>Bacteria</taxon>
        <taxon>Pseudomonadati</taxon>
        <taxon>Pseudomonadota</taxon>
        <taxon>Alphaproteobacteria</taxon>
        <taxon>Hyphomicrobiales</taxon>
        <taxon>Ahrensiaceae</taxon>
        <taxon>Oricola</taxon>
    </lineage>
</organism>
<feature type="domain" description="AMP-binding enzyme C-terminal" evidence="2">
    <location>
        <begin position="449"/>
        <end position="508"/>
    </location>
</feature>
<feature type="domain" description="AMP-dependent synthetase/ligase" evidence="1">
    <location>
        <begin position="18"/>
        <end position="381"/>
    </location>
</feature>
<dbReference type="PANTHER" id="PTHR45527">
    <property type="entry name" value="NONRIBOSOMAL PEPTIDE SYNTHETASE"/>
    <property type="match status" value="1"/>
</dbReference>
<evidence type="ECO:0000313" key="4">
    <source>
        <dbReference type="Proteomes" id="UP000291301"/>
    </source>
</evidence>
<dbReference type="GO" id="GO:0005737">
    <property type="term" value="C:cytoplasm"/>
    <property type="evidence" value="ECO:0007669"/>
    <property type="project" value="TreeGrafter"/>
</dbReference>
<gene>
    <name evidence="3" type="ORF">E0D97_02130</name>
</gene>
<comment type="caution">
    <text evidence="3">The sequence shown here is derived from an EMBL/GenBank/DDBJ whole genome shotgun (WGS) entry which is preliminary data.</text>
</comment>
<protein>
    <submittedName>
        <fullName evidence="3">D-alanine--poly(Phosphoribitol) ligase</fullName>
    </submittedName>
</protein>
<dbReference type="Gene3D" id="3.40.50.12780">
    <property type="entry name" value="N-terminal domain of ligase-like"/>
    <property type="match status" value="1"/>
</dbReference>